<comment type="cofactor">
    <cofactor evidence="1">
        <name>adenosylcob(III)alamin</name>
        <dbReference type="ChEBI" id="CHEBI:18408"/>
    </cofactor>
</comment>
<dbReference type="InterPro" id="IPR036724">
    <property type="entry name" value="Cobalamin-bd_sf"/>
</dbReference>
<dbReference type="GO" id="GO:0019678">
    <property type="term" value="P:propionate metabolic process, methylmalonyl pathway"/>
    <property type="evidence" value="ECO:0007669"/>
    <property type="project" value="TreeGrafter"/>
</dbReference>
<feature type="domain" description="Methylmalonyl-CoA mutase alpha/beta chain catalytic" evidence="6">
    <location>
        <begin position="47"/>
        <end position="552"/>
    </location>
</feature>
<proteinExistence type="inferred from homology"/>
<evidence type="ECO:0000256" key="2">
    <source>
        <dbReference type="ARBA" id="ARBA00008465"/>
    </source>
</evidence>
<dbReference type="GO" id="GO:0004494">
    <property type="term" value="F:methylmalonyl-CoA mutase activity"/>
    <property type="evidence" value="ECO:0007669"/>
    <property type="project" value="UniProtKB-EC"/>
</dbReference>
<organism evidence="7 8">
    <name type="scientific">Propionispora vibrioides</name>
    <dbReference type="NCBI Taxonomy" id="112903"/>
    <lineage>
        <taxon>Bacteria</taxon>
        <taxon>Bacillati</taxon>
        <taxon>Bacillota</taxon>
        <taxon>Negativicutes</taxon>
        <taxon>Selenomonadales</taxon>
        <taxon>Sporomusaceae</taxon>
        <taxon>Propionispora</taxon>
    </lineage>
</organism>
<dbReference type="InterPro" id="IPR006099">
    <property type="entry name" value="MeMalonylCoA_mutase_a/b_cat"/>
</dbReference>
<evidence type="ECO:0000259" key="6">
    <source>
        <dbReference type="Pfam" id="PF01642"/>
    </source>
</evidence>
<evidence type="ECO:0000313" key="7">
    <source>
        <dbReference type="EMBL" id="SEP34665.1"/>
    </source>
</evidence>
<accession>A0A1H8X409</accession>
<dbReference type="STRING" id="112903.SAMN04490178_1209"/>
<dbReference type="Pfam" id="PF01642">
    <property type="entry name" value="MM_CoA_mutase"/>
    <property type="match status" value="1"/>
</dbReference>
<dbReference type="InterPro" id="IPR016176">
    <property type="entry name" value="Cbl-dep_enz_cat"/>
</dbReference>
<dbReference type="Gene3D" id="3.40.50.280">
    <property type="entry name" value="Cobalamin-binding domain"/>
    <property type="match status" value="1"/>
</dbReference>
<keyword evidence="8" id="KW-1185">Reference proteome</keyword>
<dbReference type="GO" id="GO:0031419">
    <property type="term" value="F:cobalamin binding"/>
    <property type="evidence" value="ECO:0007669"/>
    <property type="project" value="UniProtKB-KW"/>
</dbReference>
<evidence type="ECO:0000256" key="3">
    <source>
        <dbReference type="ARBA" id="ARBA00022628"/>
    </source>
</evidence>
<dbReference type="Gene3D" id="3.20.20.240">
    <property type="entry name" value="Methylmalonyl-CoA mutase"/>
    <property type="match status" value="1"/>
</dbReference>
<dbReference type="SUPFAM" id="SSF51703">
    <property type="entry name" value="Cobalamin (vitamin B12)-dependent enzymes"/>
    <property type="match status" value="1"/>
</dbReference>
<dbReference type="AlphaFoldDB" id="A0A1H8X409"/>
<dbReference type="InterPro" id="IPR006098">
    <property type="entry name" value="MMCoA_mutase_a_cat"/>
</dbReference>
<dbReference type="GO" id="GO:0005737">
    <property type="term" value="C:cytoplasm"/>
    <property type="evidence" value="ECO:0007669"/>
    <property type="project" value="TreeGrafter"/>
</dbReference>
<evidence type="ECO:0000313" key="8">
    <source>
        <dbReference type="Proteomes" id="UP000198847"/>
    </source>
</evidence>
<reference evidence="7 8" key="1">
    <citation type="submission" date="2016-10" db="EMBL/GenBank/DDBJ databases">
        <authorList>
            <person name="de Groot N.N."/>
        </authorList>
    </citation>
    <scope>NUCLEOTIDE SEQUENCE [LARGE SCALE GENOMIC DNA]</scope>
    <source>
        <strain evidence="7 8">DSM 13305</strain>
    </source>
</reference>
<dbReference type="SUPFAM" id="SSF52242">
    <property type="entry name" value="Cobalamin (vitamin B12)-binding domain"/>
    <property type="match status" value="1"/>
</dbReference>
<keyword evidence="4" id="KW-0413">Isomerase</keyword>
<dbReference type="PANTHER" id="PTHR48101:SF4">
    <property type="entry name" value="METHYLMALONYL-COA MUTASE, MITOCHONDRIAL"/>
    <property type="match status" value="1"/>
</dbReference>
<dbReference type="EMBL" id="FODY01000020">
    <property type="protein sequence ID" value="SEP34665.1"/>
    <property type="molecule type" value="Genomic_DNA"/>
</dbReference>
<sequence length="716" mass="78251">MTTDSKDKLEIPKVTFDEFAAPGYEAWKQEAIVSLKGGVFEKKLFTKTYEDIVLEPIYTQEHVAAAGRVDDLPGTGSYMRGTRVDGYLTTPWLITQECSEFLPGTFNEVLRHELDKGSTAIHTVLDQSTCQGKSCDGEEVLTGLMLSTIEDADDAFADIDLEKYSFHIAAGPSSVQLVALLSAMLKANGRSPEVLTGCLGADPLGALVSQGSLPCSLDALYDEMAHQLTWVSQHAPQLRTILVDGAVYHNGGASDIQELAYSIATGIEYIHAMQIRGVDCNTTAKHLRFSFSLGANFFMEIAKMRAARMIWSQVVESFGGDKDAQKMNVHARTSAFTKSVYDPYVNMLRTTTEAFSGVVGGVDSLQISCFDEAIRPGDEFSRRIARNTQIILQNECNLRQPVDPAGGSWYIETLTQQVADKTWKLLQDTEAAGGLLKALRQGIPQQAVQEVLAKRFSQLAKRIDRAVGINMYANAQEVLLKQQPVDMAALKEQHSKRVTEYCRDIDQTFCQEQLAKLADAISGEPGQLVEAVMQAFSAGATLEQVTAALRQDETAEPSVTALVPHRFTEQFEALRQKTDAYKERTGDNLKIFLANMGPIPQHKARADFSTGFVEVGGFEVLKNDGFADVDSAVEAALASGAKAVIICSTDDTYPELVPPLAKQIKAGNPSMLVMLAGAPAPEFEPVYREAGVDEFIHIRANCYKILDWLQKAGGIA</sequence>
<dbReference type="OrthoDB" id="9762378at2"/>
<name>A0A1H8X409_9FIRM</name>
<dbReference type="GO" id="GO:0046872">
    <property type="term" value="F:metal ion binding"/>
    <property type="evidence" value="ECO:0007669"/>
    <property type="project" value="InterPro"/>
</dbReference>
<protein>
    <submittedName>
        <fullName evidence="7">Methylmalonyl-CoA mutase</fullName>
    </submittedName>
</protein>
<keyword evidence="5" id="KW-0170">Cobalt</keyword>
<dbReference type="Proteomes" id="UP000198847">
    <property type="component" value="Unassembled WGS sequence"/>
</dbReference>
<dbReference type="PANTHER" id="PTHR48101">
    <property type="entry name" value="METHYLMALONYL-COA MUTASE, MITOCHONDRIAL-RELATED"/>
    <property type="match status" value="1"/>
</dbReference>
<comment type="similarity">
    <text evidence="2">Belongs to the methylmalonyl-CoA mutase family.</text>
</comment>
<evidence type="ECO:0000256" key="1">
    <source>
        <dbReference type="ARBA" id="ARBA00001922"/>
    </source>
</evidence>
<evidence type="ECO:0000256" key="4">
    <source>
        <dbReference type="ARBA" id="ARBA00023235"/>
    </source>
</evidence>
<dbReference type="NCBIfam" id="TIGR00641">
    <property type="entry name" value="acid_CoA_mut_N"/>
    <property type="match status" value="1"/>
</dbReference>
<gene>
    <name evidence="7" type="ORF">SAMN04490178_1209</name>
</gene>
<dbReference type="RefSeq" id="WP_091749143.1">
    <property type="nucleotide sequence ID" value="NZ_FODY01000020.1"/>
</dbReference>
<evidence type="ECO:0000256" key="5">
    <source>
        <dbReference type="ARBA" id="ARBA00023285"/>
    </source>
</evidence>
<keyword evidence="3" id="KW-0846">Cobalamin</keyword>
<dbReference type="CDD" id="cd03677">
    <property type="entry name" value="MM_CoA_mutase_beta"/>
    <property type="match status" value="1"/>
</dbReference>